<dbReference type="Pfam" id="PF11712">
    <property type="entry name" value="Vma12"/>
    <property type="match status" value="1"/>
</dbReference>
<dbReference type="Proteomes" id="UP000559027">
    <property type="component" value="Unassembled WGS sequence"/>
</dbReference>
<dbReference type="AlphaFoldDB" id="A0A8H5GCK8"/>
<dbReference type="OrthoDB" id="3193718at2759"/>
<keyword evidence="4" id="KW-1185">Reference proteome</keyword>
<comment type="caution">
    <text evidence="3">The sequence shown here is derived from an EMBL/GenBank/DDBJ whole genome shotgun (WGS) entry which is preliminary data.</text>
</comment>
<feature type="transmembrane region" description="Helical" evidence="2">
    <location>
        <begin position="123"/>
        <end position="142"/>
    </location>
</feature>
<reference evidence="3 4" key="1">
    <citation type="journal article" date="2020" name="ISME J.">
        <title>Uncovering the hidden diversity of litter-decomposition mechanisms in mushroom-forming fungi.</title>
        <authorList>
            <person name="Floudas D."/>
            <person name="Bentzer J."/>
            <person name="Ahren D."/>
            <person name="Johansson T."/>
            <person name="Persson P."/>
            <person name="Tunlid A."/>
        </authorList>
    </citation>
    <scope>NUCLEOTIDE SEQUENCE [LARGE SCALE GENOMIC DNA]</scope>
    <source>
        <strain evidence="3 4">CBS 146.42</strain>
    </source>
</reference>
<keyword evidence="2" id="KW-0812">Transmembrane</keyword>
<accession>A0A8H5GCK8</accession>
<dbReference type="EMBL" id="JAACJO010000002">
    <property type="protein sequence ID" value="KAF5362418.1"/>
    <property type="molecule type" value="Genomic_DNA"/>
</dbReference>
<evidence type="ECO:0000256" key="2">
    <source>
        <dbReference type="SAM" id="Phobius"/>
    </source>
</evidence>
<evidence type="ECO:0000313" key="4">
    <source>
        <dbReference type="Proteomes" id="UP000559027"/>
    </source>
</evidence>
<feature type="compositionally biased region" description="Basic residues" evidence="1">
    <location>
        <begin position="185"/>
        <end position="198"/>
    </location>
</feature>
<dbReference type="GO" id="GO:0070072">
    <property type="term" value="P:vacuolar proton-transporting V-type ATPase complex assembly"/>
    <property type="evidence" value="ECO:0007669"/>
    <property type="project" value="InterPro"/>
</dbReference>
<keyword evidence="2" id="KW-1133">Transmembrane helix</keyword>
<feature type="region of interest" description="Disordered" evidence="1">
    <location>
        <begin position="182"/>
        <end position="232"/>
    </location>
</feature>
<feature type="compositionally biased region" description="Polar residues" evidence="1">
    <location>
        <begin position="222"/>
        <end position="232"/>
    </location>
</feature>
<dbReference type="InterPro" id="IPR021013">
    <property type="entry name" value="ATPase_Vma12"/>
</dbReference>
<gene>
    <name evidence="3" type="ORF">D9756_002437</name>
</gene>
<keyword evidence="2" id="KW-0472">Membrane</keyword>
<sequence>MDGIDISKLNVSLESHLLETLKPLPGLLPPHLADELKAYIPDAPKNVIPYTTLLAISQWSRTPEGIEKLKAHTPSLDSSNYMMVSLLAGVKTSPERNFGSYIPPPEPDQLAAQQKRERQEITTILNGLLSVLGVGFATWWAADKLHWKNHWRMLLALGAALIVAIAEGGLFIIRRSRQGASDTRRKSRLKAQAARHKKIDGDEGEMDETISVKPQSPEHTKSPTGNLRQRRL</sequence>
<feature type="transmembrane region" description="Helical" evidence="2">
    <location>
        <begin position="154"/>
        <end position="173"/>
    </location>
</feature>
<name>A0A8H5GCK8_9AGAR</name>
<evidence type="ECO:0000313" key="3">
    <source>
        <dbReference type="EMBL" id="KAF5362418.1"/>
    </source>
</evidence>
<evidence type="ECO:0000256" key="1">
    <source>
        <dbReference type="SAM" id="MobiDB-lite"/>
    </source>
</evidence>
<organism evidence="3 4">
    <name type="scientific">Leucocoprinus leucothites</name>
    <dbReference type="NCBI Taxonomy" id="201217"/>
    <lineage>
        <taxon>Eukaryota</taxon>
        <taxon>Fungi</taxon>
        <taxon>Dikarya</taxon>
        <taxon>Basidiomycota</taxon>
        <taxon>Agaricomycotina</taxon>
        <taxon>Agaricomycetes</taxon>
        <taxon>Agaricomycetidae</taxon>
        <taxon>Agaricales</taxon>
        <taxon>Agaricineae</taxon>
        <taxon>Agaricaceae</taxon>
        <taxon>Leucocoprinus</taxon>
    </lineage>
</organism>
<protein>
    <submittedName>
        <fullName evidence="3">Uncharacterized protein</fullName>
    </submittedName>
</protein>
<proteinExistence type="predicted"/>